<evidence type="ECO:0000256" key="1">
    <source>
        <dbReference type="SAM" id="Phobius"/>
    </source>
</evidence>
<dbReference type="STRING" id="1297750.SAMN05444405_10919"/>
<dbReference type="Pfam" id="PF19529">
    <property type="entry name" value="DUF6057"/>
    <property type="match status" value="1"/>
</dbReference>
<keyword evidence="1" id="KW-0812">Transmembrane</keyword>
<feature type="transmembrane region" description="Helical" evidence="1">
    <location>
        <begin position="125"/>
        <end position="147"/>
    </location>
</feature>
<evidence type="ECO:0008006" key="4">
    <source>
        <dbReference type="Google" id="ProtNLM"/>
    </source>
</evidence>
<feature type="transmembrane region" description="Helical" evidence="1">
    <location>
        <begin position="71"/>
        <end position="92"/>
    </location>
</feature>
<reference evidence="2 3" key="1">
    <citation type="submission" date="2016-11" db="EMBL/GenBank/DDBJ databases">
        <authorList>
            <person name="Jaros S."/>
            <person name="Januszkiewicz K."/>
            <person name="Wedrychowicz H."/>
        </authorList>
    </citation>
    <scope>NUCLEOTIDE SEQUENCE [LARGE SCALE GENOMIC DNA]</scope>
    <source>
        <strain evidence="2 3">DSM 26991</strain>
    </source>
</reference>
<dbReference type="Proteomes" id="UP000184509">
    <property type="component" value="Unassembled WGS sequence"/>
</dbReference>
<evidence type="ECO:0000313" key="3">
    <source>
        <dbReference type="Proteomes" id="UP000184509"/>
    </source>
</evidence>
<organism evidence="2 3">
    <name type="scientific">Bacteroides luti</name>
    <dbReference type="NCBI Taxonomy" id="1297750"/>
    <lineage>
        <taxon>Bacteria</taxon>
        <taxon>Pseudomonadati</taxon>
        <taxon>Bacteroidota</taxon>
        <taxon>Bacteroidia</taxon>
        <taxon>Bacteroidales</taxon>
        <taxon>Bacteroidaceae</taxon>
        <taxon>Bacteroides</taxon>
    </lineage>
</organism>
<evidence type="ECO:0000313" key="2">
    <source>
        <dbReference type="EMBL" id="SHF46863.1"/>
    </source>
</evidence>
<feature type="transmembrane region" description="Helical" evidence="1">
    <location>
        <begin position="159"/>
        <end position="188"/>
    </location>
</feature>
<name>A0A1M5BW90_9BACE</name>
<feature type="transmembrane region" description="Helical" evidence="1">
    <location>
        <begin position="194"/>
        <end position="211"/>
    </location>
</feature>
<gene>
    <name evidence="2" type="ORF">SAMN05444405_10919</name>
</gene>
<dbReference type="OrthoDB" id="1062594at2"/>
<feature type="transmembrane region" description="Helical" evidence="1">
    <location>
        <begin position="99"/>
        <end position="119"/>
    </location>
</feature>
<accession>A0A1M5BW90</accession>
<protein>
    <recommendedName>
        <fullName evidence="4">Transmembrane protein</fullName>
    </recommendedName>
</protein>
<dbReference type="InterPro" id="IPR045692">
    <property type="entry name" value="DUF6057"/>
</dbReference>
<proteinExistence type="predicted"/>
<dbReference type="EMBL" id="FQTV01000009">
    <property type="protein sequence ID" value="SHF46863.1"/>
    <property type="molecule type" value="Genomic_DNA"/>
</dbReference>
<keyword evidence="1" id="KW-1133">Transmembrane helix</keyword>
<keyword evidence="3" id="KW-1185">Reference proteome</keyword>
<dbReference type="AlphaFoldDB" id="A0A1M5BW90"/>
<keyword evidence="1" id="KW-0472">Membrane</keyword>
<dbReference type="RefSeq" id="WP_083547666.1">
    <property type="nucleotide sequence ID" value="NZ_FQTV01000009.1"/>
</dbReference>
<feature type="transmembrane region" description="Helical" evidence="1">
    <location>
        <begin position="12"/>
        <end position="32"/>
    </location>
</feature>
<sequence>MLKCKLGKAITWLLGLLVLLGSFVFFQCFYPYHLYYREQTQLFLYTSEYLSTYFQHPAWLACITGDFLTQFFYYIGGGVAILSLLLTLVYLLSWKALRIYLPNWLSLILGIGVAFWELLRNCEQNYLTSSTVALIGGIGMFLLYALAAKSILKNRWLNLLIVIVWLFVGYWLFGYGAWIEGLLMLIWALKQKNWVPAVVILVEVAVIPLILRPAYLLTKEQAYTYPSRSMLAYPRMDIEKLLALDCEFYFGHYDKVVQMAQKSGMKNEAVSYFYNMANCMLGQMPDKLMSFYQPVSHGLIFNLGPDTPFLYIFFSNEVWYQVGEMTMAEHSAILGEIFSPNHRSSRMLRRLAEINLITGDSEAAKKYLRILSKTQCYSKWAADRWPDNQSKEVAAVYDYKKKYAITADSLHGSENARTALRSLLVSHPDNTKAQDYLFCFDLLQKDVKGFMEDYTAFKLPTMSGAEIPNSLYQQALLVYLANSKQTDAETLKHYRISPKIWDDFIDYTKKYEQGQGDGTLLQSSYGQSYWFYYHFAELVRK</sequence>